<dbReference type="EMBL" id="AMZH03014566">
    <property type="protein sequence ID" value="RRT47419.1"/>
    <property type="molecule type" value="Genomic_DNA"/>
</dbReference>
<dbReference type="Proteomes" id="UP000287651">
    <property type="component" value="Unassembled WGS sequence"/>
</dbReference>
<feature type="region of interest" description="Disordered" evidence="1">
    <location>
        <begin position="82"/>
        <end position="106"/>
    </location>
</feature>
<evidence type="ECO:0000256" key="1">
    <source>
        <dbReference type="SAM" id="MobiDB-lite"/>
    </source>
</evidence>
<evidence type="ECO:0000313" key="2">
    <source>
        <dbReference type="EMBL" id="RRT47419.1"/>
    </source>
</evidence>
<organism evidence="2 3">
    <name type="scientific">Ensete ventricosum</name>
    <name type="common">Abyssinian banana</name>
    <name type="synonym">Musa ensete</name>
    <dbReference type="NCBI Taxonomy" id="4639"/>
    <lineage>
        <taxon>Eukaryota</taxon>
        <taxon>Viridiplantae</taxon>
        <taxon>Streptophyta</taxon>
        <taxon>Embryophyta</taxon>
        <taxon>Tracheophyta</taxon>
        <taxon>Spermatophyta</taxon>
        <taxon>Magnoliopsida</taxon>
        <taxon>Liliopsida</taxon>
        <taxon>Zingiberales</taxon>
        <taxon>Musaceae</taxon>
        <taxon>Ensete</taxon>
    </lineage>
</organism>
<gene>
    <name evidence="2" type="ORF">B296_00015833</name>
</gene>
<protein>
    <submittedName>
        <fullName evidence="2">Uncharacterized protein</fullName>
    </submittedName>
</protein>
<feature type="region of interest" description="Disordered" evidence="1">
    <location>
        <begin position="1"/>
        <end position="66"/>
    </location>
</feature>
<dbReference type="AlphaFoldDB" id="A0A426Y6P6"/>
<proteinExistence type="predicted"/>
<sequence length="163" mass="17662">MMLPLRFPNSSIRAKQRQQGKEAVGHGQDLCNGDRPRSGPLQERSAAAKVASKGSHTGSDPRPTYKGRCLLVTRLRGSACPRLARKGQRLPAASRQRGDAHKGTAYGHGACPPARCRSRATTLAAGATANGTDCYRLHNDHGRRKGATRTRVSSFWKRIVLPL</sequence>
<evidence type="ECO:0000313" key="3">
    <source>
        <dbReference type="Proteomes" id="UP000287651"/>
    </source>
</evidence>
<accession>A0A426Y6P6</accession>
<comment type="caution">
    <text evidence="2">The sequence shown here is derived from an EMBL/GenBank/DDBJ whole genome shotgun (WGS) entry which is preliminary data.</text>
</comment>
<name>A0A426Y6P6_ENSVE</name>
<reference evidence="2 3" key="1">
    <citation type="journal article" date="2014" name="Agronomy (Basel)">
        <title>A Draft Genome Sequence for Ensete ventricosum, the Drought-Tolerant Tree Against Hunger.</title>
        <authorList>
            <person name="Harrison J."/>
            <person name="Moore K.A."/>
            <person name="Paszkiewicz K."/>
            <person name="Jones T."/>
            <person name="Grant M."/>
            <person name="Ambacheew D."/>
            <person name="Muzemil S."/>
            <person name="Studholme D.J."/>
        </authorList>
    </citation>
    <scope>NUCLEOTIDE SEQUENCE [LARGE SCALE GENOMIC DNA]</scope>
</reference>